<accession>A0ABD2NID5</accession>
<dbReference type="InterPro" id="IPR050621">
    <property type="entry name" value="Tudor_domain_containing"/>
</dbReference>
<dbReference type="GO" id="GO:0005737">
    <property type="term" value="C:cytoplasm"/>
    <property type="evidence" value="ECO:0007669"/>
    <property type="project" value="UniProtKB-ARBA"/>
</dbReference>
<comment type="caution">
    <text evidence="2">The sequence shown here is derived from an EMBL/GenBank/DDBJ whole genome shotgun (WGS) entry which is preliminary data.</text>
</comment>
<feature type="domain" description="Tudor" evidence="1">
    <location>
        <begin position="70"/>
        <end position="129"/>
    </location>
</feature>
<dbReference type="Proteomes" id="UP001516400">
    <property type="component" value="Unassembled WGS sequence"/>
</dbReference>
<dbReference type="Gene3D" id="2.40.50.90">
    <property type="match status" value="1"/>
</dbReference>
<gene>
    <name evidence="2" type="ORF">HHI36_013786</name>
</gene>
<dbReference type="PANTHER" id="PTHR22948">
    <property type="entry name" value="TUDOR DOMAIN CONTAINING PROTEIN"/>
    <property type="match status" value="1"/>
</dbReference>
<dbReference type="Gene3D" id="2.30.30.140">
    <property type="match status" value="1"/>
</dbReference>
<proteinExistence type="predicted"/>
<organism evidence="2 3">
    <name type="scientific">Cryptolaemus montrouzieri</name>
    <dbReference type="NCBI Taxonomy" id="559131"/>
    <lineage>
        <taxon>Eukaryota</taxon>
        <taxon>Metazoa</taxon>
        <taxon>Ecdysozoa</taxon>
        <taxon>Arthropoda</taxon>
        <taxon>Hexapoda</taxon>
        <taxon>Insecta</taxon>
        <taxon>Pterygota</taxon>
        <taxon>Neoptera</taxon>
        <taxon>Endopterygota</taxon>
        <taxon>Coleoptera</taxon>
        <taxon>Polyphaga</taxon>
        <taxon>Cucujiformia</taxon>
        <taxon>Coccinelloidea</taxon>
        <taxon>Coccinellidae</taxon>
        <taxon>Scymninae</taxon>
        <taxon>Scymnini</taxon>
        <taxon>Cryptolaemus</taxon>
    </lineage>
</organism>
<reference evidence="2 3" key="1">
    <citation type="journal article" date="2021" name="BMC Biol.">
        <title>Horizontally acquired antibacterial genes associated with adaptive radiation of ladybird beetles.</title>
        <authorList>
            <person name="Li H.S."/>
            <person name="Tang X.F."/>
            <person name="Huang Y.H."/>
            <person name="Xu Z.Y."/>
            <person name="Chen M.L."/>
            <person name="Du X.Y."/>
            <person name="Qiu B.Y."/>
            <person name="Chen P.T."/>
            <person name="Zhang W."/>
            <person name="Slipinski A."/>
            <person name="Escalona H.E."/>
            <person name="Waterhouse R.M."/>
            <person name="Zwick A."/>
            <person name="Pang H."/>
        </authorList>
    </citation>
    <scope>NUCLEOTIDE SEQUENCE [LARGE SCALE GENOMIC DNA]</scope>
    <source>
        <strain evidence="2">SYSU2018</strain>
    </source>
</reference>
<evidence type="ECO:0000259" key="1">
    <source>
        <dbReference type="PROSITE" id="PS50304"/>
    </source>
</evidence>
<evidence type="ECO:0000313" key="3">
    <source>
        <dbReference type="Proteomes" id="UP001516400"/>
    </source>
</evidence>
<dbReference type="SUPFAM" id="SSF63748">
    <property type="entry name" value="Tudor/PWWP/MBT"/>
    <property type="match status" value="1"/>
</dbReference>
<dbReference type="SMART" id="SM00333">
    <property type="entry name" value="TUDOR"/>
    <property type="match status" value="1"/>
</dbReference>
<evidence type="ECO:0000313" key="2">
    <source>
        <dbReference type="EMBL" id="KAL3278467.1"/>
    </source>
</evidence>
<dbReference type="EMBL" id="JABFTP020000103">
    <property type="protein sequence ID" value="KAL3278467.1"/>
    <property type="molecule type" value="Genomic_DNA"/>
</dbReference>
<name>A0ABD2NID5_9CUCU</name>
<sequence length="288" mass="33876">MDESSEYEADLPNFFDKNSWKVDEIYRVSIENIYDPSKFWIRFAPVDVFQKHLWDFYNTEGESLSLKLSEISVGMNCVALISNLYYRGKIVRTNIQDNRMFQIFLYDFGMVTKVGLSQLYHLDKRYYEIPAFAVRAMLANINTLDHEMWDQRAVNRFQELTSGKTLIAQIAHVHGKRKILEIDLLDTSLQQKGKIPTINYRLVCEGFAKIAWHPPIKKNGNSPFKPLKKYLYLYPSFEMIENGLTPSQEYMTEQLAYSIPWDVLFPNFYQYQGTTEFLKSLLNIVEFV</sequence>
<dbReference type="AlphaFoldDB" id="A0ABD2NID5"/>
<protein>
    <recommendedName>
        <fullName evidence="1">Tudor domain-containing protein</fullName>
    </recommendedName>
</protein>
<dbReference type="Pfam" id="PF00567">
    <property type="entry name" value="TUDOR"/>
    <property type="match status" value="1"/>
</dbReference>
<dbReference type="PROSITE" id="PS50304">
    <property type="entry name" value="TUDOR"/>
    <property type="match status" value="1"/>
</dbReference>
<dbReference type="PANTHER" id="PTHR22948:SF76">
    <property type="entry name" value="FI20010P1-RELATED"/>
    <property type="match status" value="1"/>
</dbReference>
<dbReference type="InterPro" id="IPR002999">
    <property type="entry name" value="Tudor"/>
</dbReference>
<keyword evidence="3" id="KW-1185">Reference proteome</keyword>
<dbReference type="InterPro" id="IPR035437">
    <property type="entry name" value="SNase_OB-fold_sf"/>
</dbReference>